<proteinExistence type="predicted"/>
<dbReference type="AlphaFoldDB" id="X1NF53"/>
<dbReference type="InterPro" id="IPR036188">
    <property type="entry name" value="FAD/NAD-bd_sf"/>
</dbReference>
<gene>
    <name evidence="1" type="ORF">S06H3_33871</name>
</gene>
<evidence type="ECO:0000313" key="1">
    <source>
        <dbReference type="EMBL" id="GAI25425.1"/>
    </source>
</evidence>
<sequence length="118" mass="12906">MLTKSTTSFFPGKYKTYQTEGLIIAGGTLGTLNLLLKQKYKYNTLLNLSDKIGDNLLTNSQTLCAISGANEKLNNGVAISSVFNPDSNTHIEIVKYPDGSNAMKWFFVLAVNGTRHSI</sequence>
<reference evidence="1" key="1">
    <citation type="journal article" date="2014" name="Front. Microbiol.">
        <title>High frequency of phylogenetically diverse reductive dehalogenase-homologous genes in deep subseafloor sedimentary metagenomes.</title>
        <authorList>
            <person name="Kawai M."/>
            <person name="Futagami T."/>
            <person name="Toyoda A."/>
            <person name="Takaki Y."/>
            <person name="Nishi S."/>
            <person name="Hori S."/>
            <person name="Arai W."/>
            <person name="Tsubouchi T."/>
            <person name="Morono Y."/>
            <person name="Uchiyama I."/>
            <person name="Ito T."/>
            <person name="Fujiyama A."/>
            <person name="Inagaki F."/>
            <person name="Takami H."/>
        </authorList>
    </citation>
    <scope>NUCLEOTIDE SEQUENCE</scope>
    <source>
        <strain evidence="1">Expedition CK06-06</strain>
    </source>
</reference>
<dbReference type="Gene3D" id="3.30.410.10">
    <property type="entry name" value="Cholesterol Oxidase, domain 2"/>
    <property type="match status" value="1"/>
</dbReference>
<comment type="caution">
    <text evidence="1">The sequence shown here is derived from an EMBL/GenBank/DDBJ whole genome shotgun (WGS) entry which is preliminary data.</text>
</comment>
<evidence type="ECO:0008006" key="2">
    <source>
        <dbReference type="Google" id="ProtNLM"/>
    </source>
</evidence>
<dbReference type="EMBL" id="BARV01020269">
    <property type="protein sequence ID" value="GAI25425.1"/>
    <property type="molecule type" value="Genomic_DNA"/>
</dbReference>
<protein>
    <recommendedName>
        <fullName evidence="2">Glucose-methanol-choline oxidoreductase N-terminal domain-containing protein</fullName>
    </recommendedName>
</protein>
<feature type="non-terminal residue" evidence="1">
    <location>
        <position position="118"/>
    </location>
</feature>
<name>X1NF53_9ZZZZ</name>
<dbReference type="Gene3D" id="3.50.50.60">
    <property type="entry name" value="FAD/NAD(P)-binding domain"/>
    <property type="match status" value="1"/>
</dbReference>
<accession>X1NF53</accession>
<organism evidence="1">
    <name type="scientific">marine sediment metagenome</name>
    <dbReference type="NCBI Taxonomy" id="412755"/>
    <lineage>
        <taxon>unclassified sequences</taxon>
        <taxon>metagenomes</taxon>
        <taxon>ecological metagenomes</taxon>
    </lineage>
</organism>